<dbReference type="PIRSF" id="PIRSF003092">
    <property type="entry name" value="MinD"/>
    <property type="match status" value="1"/>
</dbReference>
<keyword evidence="1" id="KW-0547">Nucleotide-binding</keyword>
<evidence type="ECO:0000313" key="4">
    <source>
        <dbReference type="EMBL" id="MBC5695912.1"/>
    </source>
</evidence>
<name>A0ABR7GNN5_9FIRM</name>
<dbReference type="PANTHER" id="PTHR43384">
    <property type="entry name" value="SEPTUM SITE-DETERMINING PROTEIN MIND HOMOLOG, CHLOROPLASTIC-RELATED"/>
    <property type="match status" value="1"/>
</dbReference>
<accession>A0ABR7GNN5</accession>
<dbReference type="InterPro" id="IPR002586">
    <property type="entry name" value="CobQ/CobB/MinD/ParA_Nub-bd_dom"/>
</dbReference>
<protein>
    <submittedName>
        <fullName evidence="4">P-loop NTPase</fullName>
    </submittedName>
</protein>
<evidence type="ECO:0000313" key="5">
    <source>
        <dbReference type="Proteomes" id="UP000641741"/>
    </source>
</evidence>
<dbReference type="Gene3D" id="3.40.50.300">
    <property type="entry name" value="P-loop containing nucleotide triphosphate hydrolases"/>
    <property type="match status" value="1"/>
</dbReference>
<dbReference type="EMBL" id="JACOPK010000006">
    <property type="protein sequence ID" value="MBC5695912.1"/>
    <property type="molecule type" value="Genomic_DNA"/>
</dbReference>
<dbReference type="RefSeq" id="WP_118685533.1">
    <property type="nucleotide sequence ID" value="NZ_JACOPK010000006.1"/>
</dbReference>
<keyword evidence="5" id="KW-1185">Reference proteome</keyword>
<keyword evidence="2" id="KW-0067">ATP-binding</keyword>
<dbReference type="InterPro" id="IPR025501">
    <property type="entry name" value="MinD_FleN"/>
</dbReference>
<dbReference type="Pfam" id="PF01656">
    <property type="entry name" value="CbiA"/>
    <property type="match status" value="1"/>
</dbReference>
<dbReference type="InterPro" id="IPR027417">
    <property type="entry name" value="P-loop_NTPase"/>
</dbReference>
<evidence type="ECO:0000256" key="2">
    <source>
        <dbReference type="ARBA" id="ARBA00022840"/>
    </source>
</evidence>
<dbReference type="PANTHER" id="PTHR43384:SF6">
    <property type="entry name" value="SEPTUM SITE-DETERMINING PROTEIN MIND HOMOLOG, CHLOROPLASTIC"/>
    <property type="match status" value="1"/>
</dbReference>
<evidence type="ECO:0000259" key="3">
    <source>
        <dbReference type="Pfam" id="PF01656"/>
    </source>
</evidence>
<feature type="domain" description="CobQ/CobB/MinD/ParA nucleotide binding" evidence="3">
    <location>
        <begin position="5"/>
        <end position="216"/>
    </location>
</feature>
<evidence type="ECO:0000256" key="1">
    <source>
        <dbReference type="ARBA" id="ARBA00022741"/>
    </source>
</evidence>
<sequence>MLKVILVASGKGGTGKTSLTAGVGAALAANGHRVLVIDGDCGLRNLDIVLGMSDRVVYSFADVAGGMVQLADAMARHPVYETLYLLTAPVRLPALSERGMDQLAKQAEQAGFDYLIIDGPAGLPAEMSFLAHIATQAIIVTATDRACVRGAERCARTIEQEYCIQRIRMVLNRVRPRLISRGRSGNIDDAMDEAGLPLLGIVPEDEDLIACGNSGTSIIAAKKHGAARAYQNIARRLDGERVPLMKI</sequence>
<dbReference type="InterPro" id="IPR050625">
    <property type="entry name" value="ParA/MinD_ATPase"/>
</dbReference>
<dbReference type="SUPFAM" id="SSF52540">
    <property type="entry name" value="P-loop containing nucleoside triphosphate hydrolases"/>
    <property type="match status" value="1"/>
</dbReference>
<gene>
    <name evidence="4" type="ORF">H8S02_08135</name>
</gene>
<dbReference type="Proteomes" id="UP000641741">
    <property type="component" value="Unassembled WGS sequence"/>
</dbReference>
<organism evidence="4 5">
    <name type="scientific">Agathobaculum hominis</name>
    <dbReference type="NCBI Taxonomy" id="2763014"/>
    <lineage>
        <taxon>Bacteria</taxon>
        <taxon>Bacillati</taxon>
        <taxon>Bacillota</taxon>
        <taxon>Clostridia</taxon>
        <taxon>Eubacteriales</taxon>
        <taxon>Butyricicoccaceae</taxon>
        <taxon>Agathobaculum</taxon>
    </lineage>
</organism>
<proteinExistence type="predicted"/>
<reference evidence="4 5" key="1">
    <citation type="submission" date="2020-08" db="EMBL/GenBank/DDBJ databases">
        <title>Genome public.</title>
        <authorList>
            <person name="Liu C."/>
            <person name="Sun Q."/>
        </authorList>
    </citation>
    <scope>NUCLEOTIDE SEQUENCE [LARGE SCALE GENOMIC DNA]</scope>
    <source>
        <strain evidence="4 5">M2</strain>
    </source>
</reference>
<comment type="caution">
    <text evidence="4">The sequence shown here is derived from an EMBL/GenBank/DDBJ whole genome shotgun (WGS) entry which is preliminary data.</text>
</comment>